<evidence type="ECO:0000256" key="1">
    <source>
        <dbReference type="ARBA" id="ARBA00004651"/>
    </source>
</evidence>
<dbReference type="InterPro" id="IPR011701">
    <property type="entry name" value="MFS"/>
</dbReference>
<keyword evidence="3 6" id="KW-0812">Transmembrane</keyword>
<comment type="subcellular location">
    <subcellularLocation>
        <location evidence="1">Cell membrane</location>
        <topology evidence="1">Multi-pass membrane protein</topology>
    </subcellularLocation>
</comment>
<evidence type="ECO:0000256" key="3">
    <source>
        <dbReference type="ARBA" id="ARBA00022692"/>
    </source>
</evidence>
<reference evidence="7" key="1">
    <citation type="submission" date="2020-02" db="EMBL/GenBank/DDBJ databases">
        <authorList>
            <person name="Meier V. D."/>
        </authorList>
    </citation>
    <scope>NUCLEOTIDE SEQUENCE</scope>
    <source>
        <strain evidence="7">AVDCRST_MAG43</strain>
    </source>
</reference>
<keyword evidence="5 6" id="KW-0472">Membrane</keyword>
<dbReference type="CDD" id="cd06173">
    <property type="entry name" value="MFS_MefA_like"/>
    <property type="match status" value="1"/>
</dbReference>
<feature type="transmembrane region" description="Helical" evidence="6">
    <location>
        <begin position="224"/>
        <end position="246"/>
    </location>
</feature>
<dbReference type="Gene3D" id="1.20.1250.20">
    <property type="entry name" value="MFS general substrate transporter like domains"/>
    <property type="match status" value="1"/>
</dbReference>
<sequence length="303" mass="31270">MSSSRRSPANGSFRFYLVARTLSMFGDRFNELAVPIIVLAATDSVVTAGIVTAANRVPALLFALPIGALVDRVSRHRLMLVSDYGRAAVLLPLVVSLAIDDVPVPMLTAIMFVVGIGDLVFLTSARAFMVSLVGRSRLVGANGKLEAGDAIATLSGPAIGALVLQVFGAATAIGVNAVSFLASAALLQRIPGESSSPVPVAQAGRREELLAGMRAIWRVPEQRVIQGVLMLLNLLAGGVVLVVIALTRDVLGLSPIETGLVLAGAGAGGLLSSLLVAPRIEHRHWGPILAALLTIAAAGMIGL</sequence>
<feature type="transmembrane region" description="Helical" evidence="6">
    <location>
        <begin position="258"/>
        <end position="277"/>
    </location>
</feature>
<name>A0A6J4UN83_9BACT</name>
<evidence type="ECO:0000256" key="4">
    <source>
        <dbReference type="ARBA" id="ARBA00022989"/>
    </source>
</evidence>
<evidence type="ECO:0008006" key="8">
    <source>
        <dbReference type="Google" id="ProtNLM"/>
    </source>
</evidence>
<dbReference type="SUPFAM" id="SSF103473">
    <property type="entry name" value="MFS general substrate transporter"/>
    <property type="match status" value="1"/>
</dbReference>
<accession>A0A6J4UN83</accession>
<dbReference type="AlphaFoldDB" id="A0A6J4UN83"/>
<feature type="transmembrane region" description="Helical" evidence="6">
    <location>
        <begin position="105"/>
        <end position="128"/>
    </location>
</feature>
<dbReference type="PRINTS" id="PR01988">
    <property type="entry name" value="EXPORTERBACE"/>
</dbReference>
<dbReference type="EMBL" id="CADCWI010000064">
    <property type="protein sequence ID" value="CAA9553764.1"/>
    <property type="molecule type" value="Genomic_DNA"/>
</dbReference>
<proteinExistence type="predicted"/>
<feature type="transmembrane region" description="Helical" evidence="6">
    <location>
        <begin position="32"/>
        <end position="57"/>
    </location>
</feature>
<evidence type="ECO:0000256" key="6">
    <source>
        <dbReference type="SAM" id="Phobius"/>
    </source>
</evidence>
<keyword evidence="2" id="KW-1003">Cell membrane</keyword>
<dbReference type="GO" id="GO:0022857">
    <property type="term" value="F:transmembrane transporter activity"/>
    <property type="evidence" value="ECO:0007669"/>
    <property type="project" value="InterPro"/>
</dbReference>
<dbReference type="InterPro" id="IPR022324">
    <property type="entry name" value="Bacilysin_exporter_BacE_put"/>
</dbReference>
<evidence type="ECO:0000256" key="5">
    <source>
        <dbReference type="ARBA" id="ARBA00023136"/>
    </source>
</evidence>
<keyword evidence="4 6" id="KW-1133">Transmembrane helix</keyword>
<dbReference type="PANTHER" id="PTHR23513">
    <property type="entry name" value="INTEGRAL MEMBRANE EFFLUX PROTEIN-RELATED"/>
    <property type="match status" value="1"/>
</dbReference>
<organism evidence="7">
    <name type="scientific">uncultured Thermomicrobiales bacterium</name>
    <dbReference type="NCBI Taxonomy" id="1645740"/>
    <lineage>
        <taxon>Bacteria</taxon>
        <taxon>Pseudomonadati</taxon>
        <taxon>Thermomicrobiota</taxon>
        <taxon>Thermomicrobia</taxon>
        <taxon>Thermomicrobiales</taxon>
        <taxon>environmental samples</taxon>
    </lineage>
</organism>
<gene>
    <name evidence="7" type="ORF">AVDCRST_MAG43-1282</name>
</gene>
<evidence type="ECO:0000313" key="7">
    <source>
        <dbReference type="EMBL" id="CAA9553764.1"/>
    </source>
</evidence>
<dbReference type="PANTHER" id="PTHR23513:SF6">
    <property type="entry name" value="MAJOR FACILITATOR SUPERFAMILY ASSOCIATED DOMAIN-CONTAINING PROTEIN"/>
    <property type="match status" value="1"/>
</dbReference>
<dbReference type="GO" id="GO:0005886">
    <property type="term" value="C:plasma membrane"/>
    <property type="evidence" value="ECO:0007669"/>
    <property type="project" value="UniProtKB-SubCell"/>
</dbReference>
<feature type="non-terminal residue" evidence="7">
    <location>
        <position position="303"/>
    </location>
</feature>
<evidence type="ECO:0000256" key="2">
    <source>
        <dbReference type="ARBA" id="ARBA00022475"/>
    </source>
</evidence>
<protein>
    <recommendedName>
        <fullName evidence="8">Major facilitator superfamily (MFS) profile domain-containing protein</fullName>
    </recommendedName>
</protein>
<dbReference type="InterPro" id="IPR036259">
    <property type="entry name" value="MFS_trans_sf"/>
</dbReference>
<dbReference type="Pfam" id="PF07690">
    <property type="entry name" value="MFS_1"/>
    <property type="match status" value="1"/>
</dbReference>
<feature type="transmembrane region" description="Helical" evidence="6">
    <location>
        <begin position="284"/>
        <end position="302"/>
    </location>
</feature>